<keyword evidence="3" id="KW-1185">Reference proteome</keyword>
<evidence type="ECO:0000313" key="3">
    <source>
        <dbReference type="Proteomes" id="UP000789375"/>
    </source>
</evidence>
<feature type="compositionally biased region" description="Polar residues" evidence="1">
    <location>
        <begin position="8"/>
        <end position="27"/>
    </location>
</feature>
<dbReference type="AlphaFoldDB" id="A0A9N9E3J7"/>
<protein>
    <submittedName>
        <fullName evidence="2">5969_t:CDS:1</fullName>
    </submittedName>
</protein>
<accession>A0A9N9E3J7</accession>
<organism evidence="2 3">
    <name type="scientific">Funneliformis mosseae</name>
    <name type="common">Endomycorrhizal fungus</name>
    <name type="synonym">Glomus mosseae</name>
    <dbReference type="NCBI Taxonomy" id="27381"/>
    <lineage>
        <taxon>Eukaryota</taxon>
        <taxon>Fungi</taxon>
        <taxon>Fungi incertae sedis</taxon>
        <taxon>Mucoromycota</taxon>
        <taxon>Glomeromycotina</taxon>
        <taxon>Glomeromycetes</taxon>
        <taxon>Glomerales</taxon>
        <taxon>Glomeraceae</taxon>
        <taxon>Funneliformis</taxon>
    </lineage>
</organism>
<name>A0A9N9E3J7_FUNMO</name>
<reference evidence="2" key="1">
    <citation type="submission" date="2021-06" db="EMBL/GenBank/DDBJ databases">
        <authorList>
            <person name="Kallberg Y."/>
            <person name="Tangrot J."/>
            <person name="Rosling A."/>
        </authorList>
    </citation>
    <scope>NUCLEOTIDE SEQUENCE</scope>
    <source>
        <strain evidence="2">87-6 pot B 2015</strain>
    </source>
</reference>
<feature type="non-terminal residue" evidence="2">
    <location>
        <position position="59"/>
    </location>
</feature>
<gene>
    <name evidence="2" type="ORF">FMOSSE_LOCUS11864</name>
</gene>
<sequence length="59" mass="6458">QQPKKKQNTLQTVEPESSMSTNINNDETPLMDVDPISLDKGKGKEVLQSGTTIVDTAEQ</sequence>
<proteinExistence type="predicted"/>
<evidence type="ECO:0000256" key="1">
    <source>
        <dbReference type="SAM" id="MobiDB-lite"/>
    </source>
</evidence>
<dbReference type="Proteomes" id="UP000789375">
    <property type="component" value="Unassembled WGS sequence"/>
</dbReference>
<feature type="region of interest" description="Disordered" evidence="1">
    <location>
        <begin position="1"/>
        <end position="44"/>
    </location>
</feature>
<comment type="caution">
    <text evidence="2">The sequence shown here is derived from an EMBL/GenBank/DDBJ whole genome shotgun (WGS) entry which is preliminary data.</text>
</comment>
<dbReference type="EMBL" id="CAJVPP010005054">
    <property type="protein sequence ID" value="CAG8659365.1"/>
    <property type="molecule type" value="Genomic_DNA"/>
</dbReference>
<feature type="non-terminal residue" evidence="2">
    <location>
        <position position="1"/>
    </location>
</feature>
<evidence type="ECO:0000313" key="2">
    <source>
        <dbReference type="EMBL" id="CAG8659365.1"/>
    </source>
</evidence>